<sequence length="171" mass="20067">MNKVEQFKIRLAERNLENFADPPDDPLGELSPFELGLRMFCYEYDHKVIVEIGETKFNVFFDPDICMLLEERLAEHIGDLHRGKTIRLDFVESYWIMIKFVPVGNEISCYLREVGYSTEERLVMLNKQQVVDELRRFLTELMDMAANLGYVSLEDKEEFIKPAFSDSKVLV</sequence>
<evidence type="ECO:0000313" key="2">
    <source>
        <dbReference type="Proteomes" id="UP000300142"/>
    </source>
</evidence>
<dbReference type="Proteomes" id="UP000300142">
    <property type="component" value="Unassembled WGS sequence"/>
</dbReference>
<protein>
    <submittedName>
        <fullName evidence="1">Uncharacterized protein</fullName>
    </submittedName>
</protein>
<dbReference type="AlphaFoldDB" id="A0A480A9B2"/>
<accession>A0A480A9B2</accession>
<evidence type="ECO:0000313" key="1">
    <source>
        <dbReference type="EMBL" id="GCL39721.1"/>
    </source>
</evidence>
<keyword evidence="2" id="KW-1185">Reference proteome</keyword>
<comment type="caution">
    <text evidence="1">The sequence shown here is derived from an EMBL/GenBank/DDBJ whole genome shotgun (WGS) entry which is preliminary data.</text>
</comment>
<reference evidence="2" key="1">
    <citation type="submission" date="2019-02" db="EMBL/GenBank/DDBJ databases">
        <title>Draft genome sequence of Sphaerospermopsis reniformis NIES-1949.</title>
        <authorList>
            <person name="Yamaguchi H."/>
            <person name="Suzuki S."/>
            <person name="Kawachi M."/>
        </authorList>
    </citation>
    <scope>NUCLEOTIDE SEQUENCE [LARGE SCALE GENOMIC DNA]</scope>
    <source>
        <strain evidence="2">NIES-1949</strain>
    </source>
</reference>
<proteinExistence type="predicted"/>
<dbReference type="RefSeq" id="WP_137669227.1">
    <property type="nucleotide sequence ID" value="NZ_BJCE01000305.1"/>
</dbReference>
<organism evidence="1 2">
    <name type="scientific">Sphaerospermopsis reniformis</name>
    <dbReference type="NCBI Taxonomy" id="531300"/>
    <lineage>
        <taxon>Bacteria</taxon>
        <taxon>Bacillati</taxon>
        <taxon>Cyanobacteriota</taxon>
        <taxon>Cyanophyceae</taxon>
        <taxon>Nostocales</taxon>
        <taxon>Aphanizomenonaceae</taxon>
        <taxon>Sphaerospermopsis</taxon>
    </lineage>
</organism>
<gene>
    <name evidence="1" type="ORF">SR1949_48490</name>
</gene>
<dbReference type="EMBL" id="BJCE01000305">
    <property type="protein sequence ID" value="GCL39721.1"/>
    <property type="molecule type" value="Genomic_DNA"/>
</dbReference>
<name>A0A480A9B2_9CYAN</name>